<evidence type="ECO:0000313" key="2">
    <source>
        <dbReference type="EMBL" id="RKR89936.1"/>
    </source>
</evidence>
<dbReference type="RefSeq" id="WP_170208644.1">
    <property type="nucleotide sequence ID" value="NZ_RBKT01000001.1"/>
</dbReference>
<keyword evidence="3" id="KW-1185">Reference proteome</keyword>
<gene>
    <name evidence="2" type="ORF">BDK92_4299</name>
</gene>
<dbReference type="Proteomes" id="UP000277671">
    <property type="component" value="Unassembled WGS sequence"/>
</dbReference>
<proteinExistence type="predicted"/>
<feature type="region of interest" description="Disordered" evidence="1">
    <location>
        <begin position="435"/>
        <end position="461"/>
    </location>
</feature>
<dbReference type="AlphaFoldDB" id="A0A495JLP6"/>
<evidence type="ECO:0000256" key="1">
    <source>
        <dbReference type="SAM" id="MobiDB-lite"/>
    </source>
</evidence>
<accession>A0A495JLP6</accession>
<feature type="compositionally biased region" description="Basic residues" evidence="1">
    <location>
        <begin position="449"/>
        <end position="461"/>
    </location>
</feature>
<comment type="caution">
    <text evidence="2">The sequence shown here is derived from an EMBL/GenBank/DDBJ whole genome shotgun (WGS) entry which is preliminary data.</text>
</comment>
<dbReference type="EMBL" id="RBKT01000001">
    <property type="protein sequence ID" value="RKR89936.1"/>
    <property type="molecule type" value="Genomic_DNA"/>
</dbReference>
<evidence type="ECO:0000313" key="3">
    <source>
        <dbReference type="Proteomes" id="UP000277671"/>
    </source>
</evidence>
<organism evidence="2 3">
    <name type="scientific">Micromonospora pisi</name>
    <dbReference type="NCBI Taxonomy" id="589240"/>
    <lineage>
        <taxon>Bacteria</taxon>
        <taxon>Bacillati</taxon>
        <taxon>Actinomycetota</taxon>
        <taxon>Actinomycetes</taxon>
        <taxon>Micromonosporales</taxon>
        <taxon>Micromonosporaceae</taxon>
        <taxon>Micromonospora</taxon>
    </lineage>
</organism>
<name>A0A495JLP6_9ACTN</name>
<protein>
    <submittedName>
        <fullName evidence="2">Uncharacterized protein</fullName>
    </submittedName>
</protein>
<sequence length="461" mass="51259">MQIISLAQLRETDERSQRFTPLGLGLDRMLTPESAAAHHQETVAQIDLADAVAQGTREAFERLRNIHAYGVLCYEIYTLVNDHALLVIEQALRDRFIDFHDGSCTFVRRDSRESAIVIGGYDDVYKAANRFSPVRGYRLLVGRGPATVEFNGTLGGLRKWARAAGLLRGQRNRRIEQLLARLRNSVAHPSSTHLLTPVDCAVTLRDLAEFINQLWGVPTPGGRLYPAPAERGVLFIGWNANGSTTLARADNLTAGMVRLDDIEQCAIVRAFFSPGTRPEDPDLRYFNSRYDNSRLPTEYLWGPGSPTEAATWLTTAHPTSDSVDLLDQVFAVRHDDDRVYRPMKPGVVALLDPADQTGHWYLVQADFPQDAFVHIRQLLAAEPGCSQRGECTVCPVEILDQGTVGELVGRGRLAPTSTALPPAFCLRDDIPSWQPAPLRTNREPAPRSRSNRRRGRPHNSA</sequence>
<reference evidence="2 3" key="1">
    <citation type="submission" date="2018-10" db="EMBL/GenBank/DDBJ databases">
        <title>Sequencing the genomes of 1000 actinobacteria strains.</title>
        <authorList>
            <person name="Klenk H.-P."/>
        </authorList>
    </citation>
    <scope>NUCLEOTIDE SEQUENCE [LARGE SCALE GENOMIC DNA]</scope>
    <source>
        <strain evidence="2 3">DSM 45175</strain>
    </source>
</reference>